<evidence type="ECO:0000313" key="5">
    <source>
        <dbReference type="EMBL" id="MCA6076990.1"/>
    </source>
</evidence>
<sequence length="348" mass="39212">MKKIDVTHVLESIQEIPLIDVRSPSEYTFAHIPGAINIPLFTDLERRRVGICYKQEGQKAAIKLGLKLVGPKMVHFVESAEALKSDKLMIHCWRGGMRSASMAWLLQTAGLEVMVLQDGYKAFRRALLEYFAQPLPIIILGGKTGSGKTEILLELMRQGHQVVDLEGLANHRGSAFGSLGLPPQPSTEQFQNELFMTMYVMDHDQPIWLEDESSSIGKVGLPEDLWKQMSHAPVVMLDIPLKERVRRLVDEYGEFDRATLGEAIQKIGKKLGGQHEKRAMEALKSGELAIVAEILLTYYDKSYDYVKNRRNQHIVDILTLQHDSIAETASVLSEIPNKQNASILQWKK</sequence>
<dbReference type="SUPFAM" id="SSF52540">
    <property type="entry name" value="P-loop containing nucleoside triphosphate hydrolases"/>
    <property type="match status" value="1"/>
</dbReference>
<dbReference type="AlphaFoldDB" id="A0A9X1HTI1"/>
<name>A0A9X1HTI1_9BACT</name>
<feature type="domain" description="Rhodanese" evidence="2">
    <location>
        <begin position="12"/>
        <end position="132"/>
    </location>
</feature>
<dbReference type="Pfam" id="PF26341">
    <property type="entry name" value="AAA_SelU"/>
    <property type="match status" value="1"/>
</dbReference>
<dbReference type="InterPro" id="IPR027417">
    <property type="entry name" value="P-loop_NTPase"/>
</dbReference>
<protein>
    <submittedName>
        <fullName evidence="5">tRNA 2-selenouridine(34) synthase MnmH</fullName>
        <ecNumber evidence="5">2.5.1.-</ecNumber>
    </submittedName>
</protein>
<dbReference type="Pfam" id="PF00581">
    <property type="entry name" value="Rhodanese"/>
    <property type="match status" value="1"/>
</dbReference>
<organism evidence="5 6">
    <name type="scientific">Fulvivirga sedimenti</name>
    <dbReference type="NCBI Taxonomy" id="2879465"/>
    <lineage>
        <taxon>Bacteria</taxon>
        <taxon>Pseudomonadati</taxon>
        <taxon>Bacteroidota</taxon>
        <taxon>Cytophagia</taxon>
        <taxon>Cytophagales</taxon>
        <taxon>Fulvivirgaceae</taxon>
        <taxon>Fulvivirga</taxon>
    </lineage>
</organism>
<keyword evidence="5" id="KW-0808">Transferase</keyword>
<dbReference type="Proteomes" id="UP001139409">
    <property type="component" value="Unassembled WGS sequence"/>
</dbReference>
<dbReference type="SMART" id="SM00450">
    <property type="entry name" value="RHOD"/>
    <property type="match status" value="1"/>
</dbReference>
<dbReference type="PANTHER" id="PTHR30401">
    <property type="entry name" value="TRNA 2-SELENOURIDINE SYNTHASE"/>
    <property type="match status" value="1"/>
</dbReference>
<dbReference type="EMBL" id="JAIXNE010000004">
    <property type="protein sequence ID" value="MCA6076990.1"/>
    <property type="molecule type" value="Genomic_DNA"/>
</dbReference>
<dbReference type="EMBL" id="JAIXNE010000003">
    <property type="protein sequence ID" value="MCA6075862.1"/>
    <property type="molecule type" value="Genomic_DNA"/>
</dbReference>
<accession>A0A9X1HTI1</accession>
<dbReference type="NCBIfam" id="NF008750">
    <property type="entry name" value="PRK11784.1-2"/>
    <property type="match status" value="1"/>
</dbReference>
<evidence type="ECO:0000313" key="6">
    <source>
        <dbReference type="Proteomes" id="UP001139409"/>
    </source>
</evidence>
<evidence type="ECO:0000313" key="4">
    <source>
        <dbReference type="EMBL" id="MCA6075862.1"/>
    </source>
</evidence>
<evidence type="ECO:0000313" key="3">
    <source>
        <dbReference type="EMBL" id="MCA6074685.1"/>
    </source>
</evidence>
<dbReference type="PROSITE" id="PS50206">
    <property type="entry name" value="RHODANESE_3"/>
    <property type="match status" value="1"/>
</dbReference>
<dbReference type="NCBIfam" id="TIGR03167">
    <property type="entry name" value="tRNA_sel_U_synt"/>
    <property type="match status" value="1"/>
</dbReference>
<dbReference type="NCBIfam" id="NF008752">
    <property type="entry name" value="PRK11784.1-4"/>
    <property type="match status" value="1"/>
</dbReference>
<dbReference type="PROSITE" id="PS00380">
    <property type="entry name" value="RHODANESE_1"/>
    <property type="match status" value="1"/>
</dbReference>
<dbReference type="Gene3D" id="3.40.250.10">
    <property type="entry name" value="Rhodanese-like domain"/>
    <property type="match status" value="1"/>
</dbReference>
<evidence type="ECO:0000256" key="1">
    <source>
        <dbReference type="ARBA" id="ARBA00023266"/>
    </source>
</evidence>
<dbReference type="GO" id="GO:0043828">
    <property type="term" value="F:tRNA 2-selenouridine synthase activity"/>
    <property type="evidence" value="ECO:0007669"/>
    <property type="project" value="InterPro"/>
</dbReference>
<keyword evidence="1" id="KW-0711">Selenium</keyword>
<proteinExistence type="predicted"/>
<dbReference type="GO" id="GO:0002098">
    <property type="term" value="P:tRNA wobble uridine modification"/>
    <property type="evidence" value="ECO:0007669"/>
    <property type="project" value="InterPro"/>
</dbReference>
<dbReference type="InterPro" id="IPR001763">
    <property type="entry name" value="Rhodanese-like_dom"/>
</dbReference>
<reference evidence="5" key="1">
    <citation type="submission" date="2021-09" db="EMBL/GenBank/DDBJ databases">
        <title>Fulvivirga sp. isolated from coastal sediment.</title>
        <authorList>
            <person name="Yu H."/>
        </authorList>
    </citation>
    <scope>NUCLEOTIDE SEQUENCE</scope>
    <source>
        <strain evidence="5">1062</strain>
    </source>
</reference>
<gene>
    <name evidence="5" type="primary">mnmH</name>
    <name evidence="3" type="ORF">LDX50_07375</name>
    <name evidence="4" type="ORF">LDX50_13345</name>
    <name evidence="5" type="ORF">LDX50_19065</name>
</gene>
<evidence type="ECO:0000259" key="2">
    <source>
        <dbReference type="PROSITE" id="PS50206"/>
    </source>
</evidence>
<dbReference type="PANTHER" id="PTHR30401:SF0">
    <property type="entry name" value="TRNA 2-SELENOURIDINE SYNTHASE"/>
    <property type="match status" value="1"/>
</dbReference>
<dbReference type="EMBL" id="JAIXNE010000002">
    <property type="protein sequence ID" value="MCA6074685.1"/>
    <property type="molecule type" value="Genomic_DNA"/>
</dbReference>
<dbReference type="SUPFAM" id="SSF52821">
    <property type="entry name" value="Rhodanese/Cell cycle control phosphatase"/>
    <property type="match status" value="1"/>
</dbReference>
<dbReference type="RefSeq" id="WP_225697798.1">
    <property type="nucleotide sequence ID" value="NZ_JAIXNE010000002.1"/>
</dbReference>
<dbReference type="InterPro" id="IPR058840">
    <property type="entry name" value="AAA_SelU"/>
</dbReference>
<dbReference type="EC" id="2.5.1.-" evidence="5"/>
<dbReference type="InterPro" id="IPR001307">
    <property type="entry name" value="Thiosulphate_STrfase_CS"/>
</dbReference>
<dbReference type="GO" id="GO:0004792">
    <property type="term" value="F:thiosulfate-cyanide sulfurtransferase activity"/>
    <property type="evidence" value="ECO:0007669"/>
    <property type="project" value="InterPro"/>
</dbReference>
<dbReference type="InterPro" id="IPR017582">
    <property type="entry name" value="SelU"/>
</dbReference>
<keyword evidence="6" id="KW-1185">Reference proteome</keyword>
<comment type="caution">
    <text evidence="5">The sequence shown here is derived from an EMBL/GenBank/DDBJ whole genome shotgun (WGS) entry which is preliminary data.</text>
</comment>
<dbReference type="InterPro" id="IPR036873">
    <property type="entry name" value="Rhodanese-like_dom_sf"/>
</dbReference>